<organism evidence="7 8">
    <name type="scientific">Amycolatopsis marina</name>
    <dbReference type="NCBI Taxonomy" id="490629"/>
    <lineage>
        <taxon>Bacteria</taxon>
        <taxon>Bacillati</taxon>
        <taxon>Actinomycetota</taxon>
        <taxon>Actinomycetes</taxon>
        <taxon>Pseudonocardiales</taxon>
        <taxon>Pseudonocardiaceae</taxon>
        <taxon>Amycolatopsis</taxon>
    </lineage>
</organism>
<dbReference type="Gene3D" id="3.40.50.1980">
    <property type="entry name" value="Nitrogenase molybdenum iron protein domain"/>
    <property type="match status" value="2"/>
</dbReference>
<feature type="signal peptide" evidence="5">
    <location>
        <begin position="1"/>
        <end position="27"/>
    </location>
</feature>
<keyword evidence="4 5" id="KW-0732">Signal</keyword>
<dbReference type="InterPro" id="IPR051313">
    <property type="entry name" value="Bact_iron-sidero_bind"/>
</dbReference>
<evidence type="ECO:0000259" key="6">
    <source>
        <dbReference type="PROSITE" id="PS50983"/>
    </source>
</evidence>
<evidence type="ECO:0000256" key="2">
    <source>
        <dbReference type="ARBA" id="ARBA00008814"/>
    </source>
</evidence>
<dbReference type="PANTHER" id="PTHR30532:SF21">
    <property type="entry name" value="SIDEROPHORE-BINDING LIPOPROTEIN YFIY-RELATED"/>
    <property type="match status" value="1"/>
</dbReference>
<protein>
    <submittedName>
        <fullName evidence="7">Iron complex transport system substrate-binding protein</fullName>
    </submittedName>
</protein>
<dbReference type="PANTHER" id="PTHR30532">
    <property type="entry name" value="IRON III DICITRATE-BINDING PERIPLASMIC PROTEIN"/>
    <property type="match status" value="1"/>
</dbReference>
<name>A0A1I0Y0S2_9PSEU</name>
<keyword evidence="3" id="KW-0813">Transport</keyword>
<dbReference type="GO" id="GO:1901678">
    <property type="term" value="P:iron coordination entity transport"/>
    <property type="evidence" value="ECO:0007669"/>
    <property type="project" value="UniProtKB-ARBA"/>
</dbReference>
<dbReference type="Pfam" id="PF01497">
    <property type="entry name" value="Peripla_BP_2"/>
    <property type="match status" value="1"/>
</dbReference>
<dbReference type="PROSITE" id="PS51257">
    <property type="entry name" value="PROKAR_LIPOPROTEIN"/>
    <property type="match status" value="1"/>
</dbReference>
<dbReference type="Proteomes" id="UP000243799">
    <property type="component" value="Unassembled WGS sequence"/>
</dbReference>
<accession>A0A1I0Y0S2</accession>
<evidence type="ECO:0000313" key="7">
    <source>
        <dbReference type="EMBL" id="SFB06911.1"/>
    </source>
</evidence>
<proteinExistence type="inferred from homology"/>
<dbReference type="EMBL" id="FOKG01000004">
    <property type="protein sequence ID" value="SFB06911.1"/>
    <property type="molecule type" value="Genomic_DNA"/>
</dbReference>
<evidence type="ECO:0000256" key="3">
    <source>
        <dbReference type="ARBA" id="ARBA00022448"/>
    </source>
</evidence>
<dbReference type="GO" id="GO:0030288">
    <property type="term" value="C:outer membrane-bounded periplasmic space"/>
    <property type="evidence" value="ECO:0007669"/>
    <property type="project" value="TreeGrafter"/>
</dbReference>
<dbReference type="SUPFAM" id="SSF53807">
    <property type="entry name" value="Helical backbone' metal receptor"/>
    <property type="match status" value="1"/>
</dbReference>
<dbReference type="PROSITE" id="PS50983">
    <property type="entry name" value="FE_B12_PBP"/>
    <property type="match status" value="1"/>
</dbReference>
<comment type="similarity">
    <text evidence="2">Belongs to the bacterial solute-binding protein 8 family.</text>
</comment>
<evidence type="ECO:0000256" key="4">
    <source>
        <dbReference type="ARBA" id="ARBA00022729"/>
    </source>
</evidence>
<keyword evidence="8" id="KW-1185">Reference proteome</keyword>
<feature type="chain" id="PRO_5038828344" evidence="5">
    <location>
        <begin position="28"/>
        <end position="334"/>
    </location>
</feature>
<evidence type="ECO:0000256" key="5">
    <source>
        <dbReference type="SAM" id="SignalP"/>
    </source>
</evidence>
<feature type="domain" description="Fe/B12 periplasmic-binding" evidence="6">
    <location>
        <begin position="64"/>
        <end position="332"/>
    </location>
</feature>
<sequence length="334" mass="36187">MPSSTRPRRMWRTGVAAAMAACFALTACGGTEEPAEQAPAGEGAFPRPIEHAMGETTIEAEPQTVAALDSSYVDAALALETKVVAFTQFPVSGEQLPDYLPDSDKQFAADAKVIGELGSPDVEQLYDIQPDLIVSAKVRHEQIYNELTGVAPTVFSETTGATWKDNIRLLAKALGKEELAEQKIGEYEARAKEIGDSVREKLGRDATVSLVRFVEGEPTVRLYSSASYPGIVLNDAGLKRPEGQPNPQDSIAADLSQENITQLDADHVFVSTYADPRTEEEDPRAQFESNPLWGTLEGEIASVNDTTWFTSVSLQGAHAMLDDLAKQFEVDPAR</sequence>
<reference evidence="8" key="1">
    <citation type="submission" date="2016-10" db="EMBL/GenBank/DDBJ databases">
        <authorList>
            <person name="Varghese N."/>
            <person name="Submissions S."/>
        </authorList>
    </citation>
    <scope>NUCLEOTIDE SEQUENCE [LARGE SCALE GENOMIC DNA]</scope>
    <source>
        <strain evidence="8">CGMCC 4.3568</strain>
    </source>
</reference>
<dbReference type="AlphaFoldDB" id="A0A1I0Y0S2"/>
<dbReference type="InterPro" id="IPR002491">
    <property type="entry name" value="ABC_transptr_periplasmic_BD"/>
</dbReference>
<dbReference type="CDD" id="cd01146">
    <property type="entry name" value="FhuD"/>
    <property type="match status" value="1"/>
</dbReference>
<gene>
    <name evidence="7" type="ORF">SAMN05216266_104160</name>
</gene>
<dbReference type="RefSeq" id="WP_425425507.1">
    <property type="nucleotide sequence ID" value="NZ_FOKG01000004.1"/>
</dbReference>
<evidence type="ECO:0000313" key="8">
    <source>
        <dbReference type="Proteomes" id="UP000243799"/>
    </source>
</evidence>
<comment type="subcellular location">
    <subcellularLocation>
        <location evidence="1">Cell envelope</location>
    </subcellularLocation>
</comment>
<evidence type="ECO:0000256" key="1">
    <source>
        <dbReference type="ARBA" id="ARBA00004196"/>
    </source>
</evidence>
<dbReference type="STRING" id="490629.SAMN05216266_104160"/>